<feature type="compositionally biased region" description="Low complexity" evidence="1">
    <location>
        <begin position="109"/>
        <end position="134"/>
    </location>
</feature>
<feature type="compositionally biased region" description="Basic and acidic residues" evidence="1">
    <location>
        <begin position="86"/>
        <end position="101"/>
    </location>
</feature>
<proteinExistence type="predicted"/>
<gene>
    <name evidence="2" type="ORF">KP509_16G035100</name>
</gene>
<dbReference type="AlphaFoldDB" id="A0A8T2SYP7"/>
<feature type="region of interest" description="Disordered" evidence="1">
    <location>
        <begin position="83"/>
        <end position="166"/>
    </location>
</feature>
<evidence type="ECO:0000313" key="3">
    <source>
        <dbReference type="Proteomes" id="UP000825935"/>
    </source>
</evidence>
<reference evidence="2" key="1">
    <citation type="submission" date="2021-08" db="EMBL/GenBank/DDBJ databases">
        <title>WGS assembly of Ceratopteris richardii.</title>
        <authorList>
            <person name="Marchant D.B."/>
            <person name="Chen G."/>
            <person name="Jenkins J."/>
            <person name="Shu S."/>
            <person name="Leebens-Mack J."/>
            <person name="Grimwood J."/>
            <person name="Schmutz J."/>
            <person name="Soltis P."/>
            <person name="Soltis D."/>
            <person name="Chen Z.-H."/>
        </authorList>
    </citation>
    <scope>NUCLEOTIDE SEQUENCE</scope>
    <source>
        <strain evidence="2">Whitten #5841</strain>
        <tissue evidence="2">Leaf</tissue>
    </source>
</reference>
<name>A0A8T2SYP7_CERRI</name>
<evidence type="ECO:0000313" key="2">
    <source>
        <dbReference type="EMBL" id="KAH7387660.1"/>
    </source>
</evidence>
<evidence type="ECO:0000256" key="1">
    <source>
        <dbReference type="SAM" id="MobiDB-lite"/>
    </source>
</evidence>
<dbReference type="Proteomes" id="UP000825935">
    <property type="component" value="Chromosome 16"/>
</dbReference>
<dbReference type="EMBL" id="CM035421">
    <property type="protein sequence ID" value="KAH7387660.1"/>
    <property type="molecule type" value="Genomic_DNA"/>
</dbReference>
<keyword evidence="3" id="KW-1185">Reference proteome</keyword>
<comment type="caution">
    <text evidence="2">The sequence shown here is derived from an EMBL/GenBank/DDBJ whole genome shotgun (WGS) entry which is preliminary data.</text>
</comment>
<sequence length="289" mass="32528">MKSAREMVWQTSNMEYGRFYTLTSEADQRRLLGERGGRCEILTKTLIECRKQLDLMRLRDIDSHAEVNDGCDPPTESYFRNHLQKIKKDDKTSTSRPREVKYSGFQPESNSSAAKSNSQATNYSTVLPSSSEPSSVPPIPSNPSSSEQGPEEIRRPNSCVGRVDPTGIEEDTKQIECILSRLAEKLQPLTSGNLPVLKFTPINQSPVQNLKKRWVLRPKPTGIGPCKSPKYLSRNGRTAAGPRLPPYCRYGFYRYYGYAGQGAKTSWGHNLPLGQRPPYGKMTKGLFKY</sequence>
<organism evidence="2 3">
    <name type="scientific">Ceratopteris richardii</name>
    <name type="common">Triangle waterfern</name>
    <dbReference type="NCBI Taxonomy" id="49495"/>
    <lineage>
        <taxon>Eukaryota</taxon>
        <taxon>Viridiplantae</taxon>
        <taxon>Streptophyta</taxon>
        <taxon>Embryophyta</taxon>
        <taxon>Tracheophyta</taxon>
        <taxon>Polypodiopsida</taxon>
        <taxon>Polypodiidae</taxon>
        <taxon>Polypodiales</taxon>
        <taxon>Pteridineae</taxon>
        <taxon>Pteridaceae</taxon>
        <taxon>Parkerioideae</taxon>
        <taxon>Ceratopteris</taxon>
    </lineage>
</organism>
<dbReference type="OrthoDB" id="1910477at2759"/>
<dbReference type="OMA" id="TSWGHNL"/>
<protein>
    <submittedName>
        <fullName evidence="2">Uncharacterized protein</fullName>
    </submittedName>
</protein>
<accession>A0A8T2SYP7</accession>